<dbReference type="SUPFAM" id="SSF51338">
    <property type="entry name" value="Composite domain of metallo-dependent hydrolases"/>
    <property type="match status" value="1"/>
</dbReference>
<dbReference type="Proteomes" id="UP000192674">
    <property type="component" value="Unassembled WGS sequence"/>
</dbReference>
<evidence type="ECO:0000259" key="1">
    <source>
        <dbReference type="Pfam" id="PF01979"/>
    </source>
</evidence>
<protein>
    <submittedName>
        <fullName evidence="2">Imidazolonepropionase</fullName>
    </submittedName>
</protein>
<evidence type="ECO:0000313" key="2">
    <source>
        <dbReference type="EMBL" id="SMC57282.1"/>
    </source>
</evidence>
<dbReference type="PANTHER" id="PTHR43135:SF3">
    <property type="entry name" value="ALPHA-D-RIBOSE 1-METHYLPHOSPHONATE 5-TRIPHOSPHATE DIPHOSPHATASE"/>
    <property type="match status" value="1"/>
</dbReference>
<dbReference type="Gene3D" id="1.20.58.520">
    <property type="entry name" value="Amidohydrolase"/>
    <property type="match status" value="1"/>
</dbReference>
<dbReference type="InterPro" id="IPR006680">
    <property type="entry name" value="Amidohydro-rel"/>
</dbReference>
<reference evidence="2 3" key="1">
    <citation type="submission" date="2017-04" db="EMBL/GenBank/DDBJ databases">
        <authorList>
            <person name="Afonso C.L."/>
            <person name="Miller P.J."/>
            <person name="Scott M.A."/>
            <person name="Spackman E."/>
            <person name="Goraichik I."/>
            <person name="Dimitrov K.M."/>
            <person name="Suarez D.L."/>
            <person name="Swayne D.E."/>
        </authorList>
    </citation>
    <scope>NUCLEOTIDE SEQUENCE [LARGE SCALE GENOMIC DNA]</scope>
    <source>
        <strain evidence="2 3">DSM 43828</strain>
    </source>
</reference>
<proteinExistence type="predicted"/>
<sequence>MCLSHVVPVPKISRRSVLAAGVAVPGALAFGVTEAAAAPATFVIANVRIFDGRRVIDRGHVVVSGGRIVSVLERGGVPESVHVVDGRGKTLLPGMIDGHVHHTGAVRTDAPRFGVTTELDMVSDPTVHGPFKQQRQSYAPTANSDLWTAGWWATVPGGHGTDSGLKIPLVEPDTVPAEFVAARRAEGSDHLKLALEDRNLVTTKPIPVLSVDQTNKLVAAAKKLGMPAVAHATSQRLARVGLQAGVNGLVHIFFDEVASADTVALAKRTGAFVNPTLTVWSSWESAANPASNAVVNDPRVAPYISATQRAFLDTPWGFERPVLQPAMRNVKILHDAGVPITVGTDSGIPGVAYGVSLLVELELLVRAGLTPREALTAATATPAGIYGFADRGRIRRGLRADLVLVDGDPTRDITAMRSISAVWRNGAPITR</sequence>
<evidence type="ECO:0000313" key="3">
    <source>
        <dbReference type="Proteomes" id="UP000192674"/>
    </source>
</evidence>
<accession>A0A1W2A9X9</accession>
<organism evidence="2 3">
    <name type="scientific">Kibdelosporangium aridum</name>
    <dbReference type="NCBI Taxonomy" id="2030"/>
    <lineage>
        <taxon>Bacteria</taxon>
        <taxon>Bacillati</taxon>
        <taxon>Actinomycetota</taxon>
        <taxon>Actinomycetes</taxon>
        <taxon>Pseudonocardiales</taxon>
        <taxon>Pseudonocardiaceae</taxon>
        <taxon>Kibdelosporangium</taxon>
    </lineage>
</organism>
<dbReference type="InterPro" id="IPR006311">
    <property type="entry name" value="TAT_signal"/>
</dbReference>
<dbReference type="AlphaFoldDB" id="A0A1W2A9X9"/>
<dbReference type="Gene3D" id="3.40.50.10910">
    <property type="entry name" value="Amidohydrolase"/>
    <property type="match status" value="1"/>
</dbReference>
<dbReference type="InterPro" id="IPR032466">
    <property type="entry name" value="Metal_Hydrolase"/>
</dbReference>
<dbReference type="SUPFAM" id="SSF51556">
    <property type="entry name" value="Metallo-dependent hydrolases"/>
    <property type="match status" value="1"/>
</dbReference>
<name>A0A1W2A9X9_KIBAR</name>
<dbReference type="PANTHER" id="PTHR43135">
    <property type="entry name" value="ALPHA-D-RIBOSE 1-METHYLPHOSPHONATE 5-TRIPHOSPHATE DIPHOSPHATASE"/>
    <property type="match status" value="1"/>
</dbReference>
<dbReference type="PROSITE" id="PS51318">
    <property type="entry name" value="TAT"/>
    <property type="match status" value="1"/>
</dbReference>
<feature type="domain" description="Amidohydrolase-related" evidence="1">
    <location>
        <begin position="90"/>
        <end position="426"/>
    </location>
</feature>
<dbReference type="EMBL" id="FWXV01000001">
    <property type="protein sequence ID" value="SMC57282.1"/>
    <property type="molecule type" value="Genomic_DNA"/>
</dbReference>
<dbReference type="GO" id="GO:0016810">
    <property type="term" value="F:hydrolase activity, acting on carbon-nitrogen (but not peptide) bonds"/>
    <property type="evidence" value="ECO:0007669"/>
    <property type="project" value="InterPro"/>
</dbReference>
<dbReference type="Pfam" id="PF01979">
    <property type="entry name" value="Amidohydro_1"/>
    <property type="match status" value="1"/>
</dbReference>
<keyword evidence="3" id="KW-1185">Reference proteome</keyword>
<dbReference type="InterPro" id="IPR011059">
    <property type="entry name" value="Metal-dep_hydrolase_composite"/>
</dbReference>
<dbReference type="Gene3D" id="2.30.40.10">
    <property type="entry name" value="Urease, subunit C, domain 1"/>
    <property type="match status" value="1"/>
</dbReference>
<dbReference type="InterPro" id="IPR051781">
    <property type="entry name" value="Metallo-dep_Hydrolase"/>
</dbReference>
<dbReference type="Gene3D" id="3.30.110.90">
    <property type="entry name" value="Amidohydrolase"/>
    <property type="match status" value="1"/>
</dbReference>
<gene>
    <name evidence="2" type="ORF">SAMN05661093_00574</name>
</gene>